<dbReference type="AlphaFoldDB" id="A0A397FQ81"/>
<feature type="compositionally biased region" description="Polar residues" evidence="1">
    <location>
        <begin position="135"/>
        <end position="144"/>
    </location>
</feature>
<accession>A0A397FQ81</accession>
<reference evidence="3 5" key="1">
    <citation type="journal article" date="2018" name="J. Invertebr. Pathol.">
        <title>New genotyping method for the causative agent of crayfish plague (Aphanomyces astaci) based on whole genome data.</title>
        <authorList>
            <person name="Minardi D."/>
            <person name="Studholme D.J."/>
            <person name="van der Giezen M."/>
            <person name="Pretto T."/>
            <person name="Oidtmann B."/>
        </authorList>
    </citation>
    <scope>NUCLEOTIDE SEQUENCE [LARGE SCALE GENOMIC DNA]</scope>
    <source>
        <strain evidence="3 5">KB13</strain>
    </source>
</reference>
<proteinExistence type="predicted"/>
<feature type="region of interest" description="Disordered" evidence="1">
    <location>
        <begin position="246"/>
        <end position="270"/>
    </location>
</feature>
<reference evidence="2 4" key="2">
    <citation type="submission" date="2018-08" db="EMBL/GenBank/DDBJ databases">
        <title>Aphanomyces genome sequencing and annotation.</title>
        <authorList>
            <person name="Minardi D."/>
            <person name="Oidtmann B."/>
            <person name="Van Der Giezen M."/>
            <person name="Studholme D.J."/>
        </authorList>
    </citation>
    <scope>NUCLEOTIDE SEQUENCE [LARGE SCALE GENOMIC DNA]</scope>
    <source>
        <strain evidence="2 4">197901</strain>
    </source>
</reference>
<dbReference type="VEuPathDB" id="FungiDB:H257_07574"/>
<organism evidence="2 4">
    <name type="scientific">Aphanomyces astaci</name>
    <name type="common">Crayfish plague agent</name>
    <dbReference type="NCBI Taxonomy" id="112090"/>
    <lineage>
        <taxon>Eukaryota</taxon>
        <taxon>Sar</taxon>
        <taxon>Stramenopiles</taxon>
        <taxon>Oomycota</taxon>
        <taxon>Saprolegniomycetes</taxon>
        <taxon>Saprolegniales</taxon>
        <taxon>Verrucalvaceae</taxon>
        <taxon>Aphanomyces</taxon>
    </lineage>
</organism>
<evidence type="ECO:0000256" key="1">
    <source>
        <dbReference type="SAM" id="MobiDB-lite"/>
    </source>
</evidence>
<feature type="region of interest" description="Disordered" evidence="1">
    <location>
        <begin position="1"/>
        <end position="36"/>
    </location>
</feature>
<evidence type="ECO:0000313" key="4">
    <source>
        <dbReference type="Proteomes" id="UP000266196"/>
    </source>
</evidence>
<dbReference type="EMBL" id="QUTE01005805">
    <property type="protein sequence ID" value="RHZ34789.1"/>
    <property type="molecule type" value="Genomic_DNA"/>
</dbReference>
<sequence length="270" mass="29426">MNRPPELDIAPPHVVFKQRRDAPAADPPPPLPPSDQSLSLKLNFLYEKPALYDSVRTATTGCDMVPSQPKRHVSISDLGTNDKVVDEGWRARHLPPPSDVTLKPATLFGEVDLETHLTNATSQLVSMLPERYFGRTSSSATPTTAEDDEPAEFPPFDPPDNHVLQAKSSSSVQSVLKLAMAVSPSKGGERRECGDDLRLIVPETADGAADQAFDPRSGQEVVLEAIATDLFLSELQFQSKRPLAQRLCLSTDNDNQEDTPPPSSSRPRPS</sequence>
<gene>
    <name evidence="3" type="ORF">DYB28_004528</name>
    <name evidence="2" type="ORF">DYB31_015471</name>
</gene>
<name>A0A397FQ81_APHAT</name>
<dbReference type="Proteomes" id="UP000266196">
    <property type="component" value="Unassembled WGS sequence"/>
</dbReference>
<dbReference type="Proteomes" id="UP000275652">
    <property type="component" value="Unassembled WGS sequence"/>
</dbReference>
<comment type="caution">
    <text evidence="2">The sequence shown here is derived from an EMBL/GenBank/DDBJ whole genome shotgun (WGS) entry which is preliminary data.</text>
</comment>
<evidence type="ECO:0000313" key="3">
    <source>
        <dbReference type="EMBL" id="RLO08704.1"/>
    </source>
</evidence>
<protein>
    <submittedName>
        <fullName evidence="2">Uncharacterized protein</fullName>
    </submittedName>
</protein>
<dbReference type="EMBL" id="QUTI01021221">
    <property type="protein sequence ID" value="RLO08704.1"/>
    <property type="molecule type" value="Genomic_DNA"/>
</dbReference>
<evidence type="ECO:0000313" key="2">
    <source>
        <dbReference type="EMBL" id="RHZ34789.1"/>
    </source>
</evidence>
<feature type="compositionally biased region" description="Pro residues" evidence="1">
    <location>
        <begin position="259"/>
        <end position="270"/>
    </location>
</feature>
<evidence type="ECO:0000313" key="5">
    <source>
        <dbReference type="Proteomes" id="UP000275652"/>
    </source>
</evidence>
<feature type="region of interest" description="Disordered" evidence="1">
    <location>
        <begin position="135"/>
        <end position="160"/>
    </location>
</feature>